<dbReference type="AlphaFoldDB" id="A0A1V9YDB6"/>
<sequence>MAPTASILSKEDILHKINSLNLKDVAISVDAFNAYVGDGEGLRVALRFLDLSADGRILIVELPSRVHESTALKFGSEFLDASGNRREVAEGGATTARRLRSRRRRPMRLLGRWDLHPTKLHHRHLVLLLIG</sequence>
<dbReference type="Proteomes" id="UP000243217">
    <property type="component" value="Unassembled WGS sequence"/>
</dbReference>
<accession>A0A1V9YDB6</accession>
<proteinExistence type="predicted"/>
<evidence type="ECO:0000313" key="1">
    <source>
        <dbReference type="EMBL" id="OQR83734.1"/>
    </source>
</evidence>
<keyword evidence="2" id="KW-1185">Reference proteome</keyword>
<protein>
    <submittedName>
        <fullName evidence="1">Uncharacterized protein</fullName>
    </submittedName>
</protein>
<dbReference type="STRING" id="74557.A0A1V9YDB6"/>
<gene>
    <name evidence="1" type="ORF">THRCLA_23124</name>
</gene>
<dbReference type="EMBL" id="JNBS01004249">
    <property type="protein sequence ID" value="OQR83734.1"/>
    <property type="molecule type" value="Genomic_DNA"/>
</dbReference>
<organism evidence="1 2">
    <name type="scientific">Thraustotheca clavata</name>
    <dbReference type="NCBI Taxonomy" id="74557"/>
    <lineage>
        <taxon>Eukaryota</taxon>
        <taxon>Sar</taxon>
        <taxon>Stramenopiles</taxon>
        <taxon>Oomycota</taxon>
        <taxon>Saprolegniomycetes</taxon>
        <taxon>Saprolegniales</taxon>
        <taxon>Achlyaceae</taxon>
        <taxon>Thraustotheca</taxon>
    </lineage>
</organism>
<evidence type="ECO:0000313" key="2">
    <source>
        <dbReference type="Proteomes" id="UP000243217"/>
    </source>
</evidence>
<comment type="caution">
    <text evidence="1">The sequence shown here is derived from an EMBL/GenBank/DDBJ whole genome shotgun (WGS) entry which is preliminary data.</text>
</comment>
<reference evidence="1 2" key="1">
    <citation type="journal article" date="2014" name="Genome Biol. Evol.">
        <title>The secreted proteins of Achlya hypogyna and Thraustotheca clavata identify the ancestral oomycete secretome and reveal gene acquisitions by horizontal gene transfer.</title>
        <authorList>
            <person name="Misner I."/>
            <person name="Blouin N."/>
            <person name="Leonard G."/>
            <person name="Richards T.A."/>
            <person name="Lane C.E."/>
        </authorList>
    </citation>
    <scope>NUCLEOTIDE SEQUENCE [LARGE SCALE GENOMIC DNA]</scope>
    <source>
        <strain evidence="1 2">ATCC 34112</strain>
    </source>
</reference>
<name>A0A1V9YDB6_9STRA</name>